<gene>
    <name evidence="1" type="primary">Nfu_g_1_020817</name>
</gene>
<sequence length="45" mass="5369">FVKIKAKQQMFYKTENQRCQEAIYNSPKIIIYCYNFSGIVFSINV</sequence>
<protein>
    <submittedName>
        <fullName evidence="1">Uncharacterized protein</fullName>
    </submittedName>
</protein>
<dbReference type="EMBL" id="HAEH01019637">
    <property type="protein sequence ID" value="SBS09543.1"/>
    <property type="molecule type" value="Transcribed_RNA"/>
</dbReference>
<feature type="non-terminal residue" evidence="1">
    <location>
        <position position="1"/>
    </location>
</feature>
<reference evidence="1" key="1">
    <citation type="submission" date="2016-05" db="EMBL/GenBank/DDBJ databases">
        <authorList>
            <person name="Lavstsen T."/>
            <person name="Jespersen J.S."/>
        </authorList>
    </citation>
    <scope>NUCLEOTIDE SEQUENCE</scope>
    <source>
        <tissue evidence="1">Brain</tissue>
    </source>
</reference>
<accession>A0A1A8RW06</accession>
<name>A0A1A8RW06_9TELE</name>
<organism evidence="1">
    <name type="scientific">Nothobranchius rachovii</name>
    <name type="common">bluefin notho</name>
    <dbReference type="NCBI Taxonomy" id="451742"/>
    <lineage>
        <taxon>Eukaryota</taxon>
        <taxon>Metazoa</taxon>
        <taxon>Chordata</taxon>
        <taxon>Craniata</taxon>
        <taxon>Vertebrata</taxon>
        <taxon>Euteleostomi</taxon>
        <taxon>Actinopterygii</taxon>
        <taxon>Neopterygii</taxon>
        <taxon>Teleostei</taxon>
        <taxon>Neoteleostei</taxon>
        <taxon>Acanthomorphata</taxon>
        <taxon>Ovalentaria</taxon>
        <taxon>Atherinomorphae</taxon>
        <taxon>Cyprinodontiformes</taxon>
        <taxon>Nothobranchiidae</taxon>
        <taxon>Nothobranchius</taxon>
    </lineage>
</organism>
<feature type="non-terminal residue" evidence="1">
    <location>
        <position position="45"/>
    </location>
</feature>
<evidence type="ECO:0000313" key="1">
    <source>
        <dbReference type="EMBL" id="SBS09543.1"/>
    </source>
</evidence>
<proteinExistence type="predicted"/>
<reference evidence="1" key="2">
    <citation type="submission" date="2016-06" db="EMBL/GenBank/DDBJ databases">
        <title>The genome of a short-lived fish provides insights into sex chromosome evolution and the genetic control of aging.</title>
        <authorList>
            <person name="Reichwald K."/>
            <person name="Felder M."/>
            <person name="Petzold A."/>
            <person name="Koch P."/>
            <person name="Groth M."/>
            <person name="Platzer M."/>
        </authorList>
    </citation>
    <scope>NUCLEOTIDE SEQUENCE</scope>
    <source>
        <tissue evidence="1">Brain</tissue>
    </source>
</reference>
<dbReference type="AlphaFoldDB" id="A0A1A8RW06"/>